<sequence>MIHGPCGVMNPKSPCMDKNVCTKKFPRPYIDNTSVDKSGYILYRRRQNENATVVKNGSTLDNTFVVPHNIDLLKKYEVHINVEWCNRTSAVNYLFKYITKGVDRATTVIEKGNTTSTSDATASGGSKERVIKHQNEIQEYIDV</sequence>
<evidence type="ECO:0000313" key="1">
    <source>
        <dbReference type="EMBL" id="VDD08033.1"/>
    </source>
</evidence>
<protein>
    <submittedName>
        <fullName evidence="1">Uncharacterized protein</fullName>
    </submittedName>
</protein>
<reference evidence="1" key="1">
    <citation type="submission" date="2018-11" db="EMBL/GenBank/DDBJ databases">
        <authorList>
            <consortium name="Genoscope - CEA"/>
            <person name="William W."/>
        </authorList>
    </citation>
    <scope>NUCLEOTIDE SEQUENCE</scope>
</reference>
<dbReference type="AlphaFoldDB" id="A0A3P6BQS1"/>
<gene>
    <name evidence="1" type="ORF">BOLC4T23808H</name>
</gene>
<dbReference type="EMBL" id="LR031873">
    <property type="protein sequence ID" value="VDD08033.1"/>
    <property type="molecule type" value="Genomic_DNA"/>
</dbReference>
<proteinExistence type="predicted"/>
<organism evidence="1">
    <name type="scientific">Brassica oleracea</name>
    <name type="common">Wild cabbage</name>
    <dbReference type="NCBI Taxonomy" id="3712"/>
    <lineage>
        <taxon>Eukaryota</taxon>
        <taxon>Viridiplantae</taxon>
        <taxon>Streptophyta</taxon>
        <taxon>Embryophyta</taxon>
        <taxon>Tracheophyta</taxon>
        <taxon>Spermatophyta</taxon>
        <taxon>Magnoliopsida</taxon>
        <taxon>eudicotyledons</taxon>
        <taxon>Gunneridae</taxon>
        <taxon>Pentapetalae</taxon>
        <taxon>rosids</taxon>
        <taxon>malvids</taxon>
        <taxon>Brassicales</taxon>
        <taxon>Brassicaceae</taxon>
        <taxon>Brassiceae</taxon>
        <taxon>Brassica</taxon>
    </lineage>
</organism>
<name>A0A3P6BQS1_BRAOL</name>
<dbReference type="PANTHER" id="PTHR10492">
    <property type="match status" value="1"/>
</dbReference>
<accession>A0A3P6BQS1</accession>
<dbReference type="PANTHER" id="PTHR10492:SF90">
    <property type="entry name" value="ATP-DEPENDENT DNA HELICASE"/>
    <property type="match status" value="1"/>
</dbReference>